<keyword evidence="4" id="KW-0808">Transferase</keyword>
<dbReference type="GO" id="GO:0009927">
    <property type="term" value="F:histidine phosphotransfer kinase activity"/>
    <property type="evidence" value="ECO:0007669"/>
    <property type="project" value="TreeGrafter"/>
</dbReference>
<reference evidence="9 10" key="1">
    <citation type="submission" date="2015-01" db="EMBL/GenBank/DDBJ databases">
        <title>Ahrensia donghaiensis sp. nov., a novel dimethylsulphoniopropionate-cleavage bacterium isolated from seawater and emended descriptions of the genus Ahrensia and Ahrensia kielensis.</title>
        <authorList>
            <person name="Liu J."/>
        </authorList>
    </citation>
    <scope>NUCLEOTIDE SEQUENCE [LARGE SCALE GENOMIC DNA]</scope>
    <source>
        <strain evidence="9 10">LZD062</strain>
    </source>
</reference>
<dbReference type="Pfam" id="PF02518">
    <property type="entry name" value="HATPase_c"/>
    <property type="match status" value="1"/>
</dbReference>
<keyword evidence="7" id="KW-1133">Transmembrane helix</keyword>
<dbReference type="CDD" id="cd00130">
    <property type="entry name" value="PAS"/>
    <property type="match status" value="1"/>
</dbReference>
<dbReference type="SUPFAM" id="SSF47384">
    <property type="entry name" value="Homodimeric domain of signal transducing histidine kinase"/>
    <property type="match status" value="1"/>
</dbReference>
<dbReference type="Gene3D" id="3.30.565.10">
    <property type="entry name" value="Histidine kinase-like ATPase, C-terminal domain"/>
    <property type="match status" value="1"/>
</dbReference>
<dbReference type="STRING" id="1514904.SU32_03235"/>
<dbReference type="InterPro" id="IPR003594">
    <property type="entry name" value="HATPase_dom"/>
</dbReference>
<keyword evidence="10" id="KW-1185">Reference proteome</keyword>
<keyword evidence="6" id="KW-0902">Two-component regulatory system</keyword>
<gene>
    <name evidence="9" type="ORF">SU32_03235</name>
</gene>
<feature type="transmembrane region" description="Helical" evidence="7">
    <location>
        <begin position="40"/>
        <end position="61"/>
    </location>
</feature>
<dbReference type="PROSITE" id="PS50109">
    <property type="entry name" value="HIS_KIN"/>
    <property type="match status" value="1"/>
</dbReference>
<feature type="transmembrane region" description="Helical" evidence="7">
    <location>
        <begin position="204"/>
        <end position="226"/>
    </location>
</feature>
<evidence type="ECO:0000313" key="10">
    <source>
        <dbReference type="Proteomes" id="UP000038011"/>
    </source>
</evidence>
<dbReference type="PANTHER" id="PTHR43047">
    <property type="entry name" value="TWO-COMPONENT HISTIDINE PROTEIN KINASE"/>
    <property type="match status" value="1"/>
</dbReference>
<protein>
    <recommendedName>
        <fullName evidence="2">histidine kinase</fullName>
        <ecNumber evidence="2">2.7.13.3</ecNumber>
    </recommendedName>
</protein>
<dbReference type="CDD" id="cd16922">
    <property type="entry name" value="HATPase_EvgS-ArcB-TorS-like"/>
    <property type="match status" value="1"/>
</dbReference>
<dbReference type="Proteomes" id="UP000038011">
    <property type="component" value="Unassembled WGS sequence"/>
</dbReference>
<dbReference type="InterPro" id="IPR003661">
    <property type="entry name" value="HisK_dim/P_dom"/>
</dbReference>
<dbReference type="RefSeq" id="WP_053997904.1">
    <property type="nucleotide sequence ID" value="NZ_JXMU01000003.1"/>
</dbReference>
<dbReference type="SMART" id="SM00388">
    <property type="entry name" value="HisKA"/>
    <property type="match status" value="1"/>
</dbReference>
<dbReference type="InterPro" id="IPR013655">
    <property type="entry name" value="PAS_fold_3"/>
</dbReference>
<evidence type="ECO:0000256" key="4">
    <source>
        <dbReference type="ARBA" id="ARBA00022679"/>
    </source>
</evidence>
<dbReference type="Pfam" id="PF12860">
    <property type="entry name" value="PAS_7"/>
    <property type="match status" value="1"/>
</dbReference>
<dbReference type="CDD" id="cd00082">
    <property type="entry name" value="HisKA"/>
    <property type="match status" value="1"/>
</dbReference>
<dbReference type="InterPro" id="IPR036890">
    <property type="entry name" value="HATPase_C_sf"/>
</dbReference>
<keyword evidence="3" id="KW-0597">Phosphoprotein</keyword>
<dbReference type="InterPro" id="IPR005467">
    <property type="entry name" value="His_kinase_dom"/>
</dbReference>
<dbReference type="Gene3D" id="3.30.450.20">
    <property type="entry name" value="PAS domain"/>
    <property type="match status" value="2"/>
</dbReference>
<evidence type="ECO:0000256" key="3">
    <source>
        <dbReference type="ARBA" id="ARBA00022553"/>
    </source>
</evidence>
<dbReference type="InterPro" id="IPR035965">
    <property type="entry name" value="PAS-like_dom_sf"/>
</dbReference>
<dbReference type="InterPro" id="IPR036097">
    <property type="entry name" value="HisK_dim/P_sf"/>
</dbReference>
<dbReference type="InterPro" id="IPR000014">
    <property type="entry name" value="PAS"/>
</dbReference>
<proteinExistence type="predicted"/>
<organism evidence="9 10">
    <name type="scientific">Ahrensia marina</name>
    <dbReference type="NCBI Taxonomy" id="1514904"/>
    <lineage>
        <taxon>Bacteria</taxon>
        <taxon>Pseudomonadati</taxon>
        <taxon>Pseudomonadota</taxon>
        <taxon>Alphaproteobacteria</taxon>
        <taxon>Hyphomicrobiales</taxon>
        <taxon>Ahrensiaceae</taxon>
        <taxon>Ahrensia</taxon>
    </lineage>
</organism>
<evidence type="ECO:0000256" key="2">
    <source>
        <dbReference type="ARBA" id="ARBA00012438"/>
    </source>
</evidence>
<dbReference type="AlphaFoldDB" id="A0A0N0VLZ3"/>
<accession>A0A0N0VLZ3</accession>
<keyword evidence="7" id="KW-0472">Membrane</keyword>
<evidence type="ECO:0000256" key="5">
    <source>
        <dbReference type="ARBA" id="ARBA00022777"/>
    </source>
</evidence>
<dbReference type="PANTHER" id="PTHR43047:SF72">
    <property type="entry name" value="OSMOSENSING HISTIDINE PROTEIN KINASE SLN1"/>
    <property type="match status" value="1"/>
</dbReference>
<dbReference type="SUPFAM" id="SSF55785">
    <property type="entry name" value="PYP-like sensor domain (PAS domain)"/>
    <property type="match status" value="2"/>
</dbReference>
<evidence type="ECO:0000259" key="8">
    <source>
        <dbReference type="PROSITE" id="PS50109"/>
    </source>
</evidence>
<dbReference type="Pfam" id="PF00512">
    <property type="entry name" value="HisKA"/>
    <property type="match status" value="1"/>
</dbReference>
<keyword evidence="7" id="KW-0812">Transmembrane</keyword>
<dbReference type="InterPro" id="IPR004358">
    <property type="entry name" value="Sig_transdc_His_kin-like_C"/>
</dbReference>
<dbReference type="GO" id="GO:0000155">
    <property type="term" value="F:phosphorelay sensor kinase activity"/>
    <property type="evidence" value="ECO:0007669"/>
    <property type="project" value="InterPro"/>
</dbReference>
<dbReference type="Gene3D" id="1.10.287.130">
    <property type="match status" value="1"/>
</dbReference>
<evidence type="ECO:0000313" key="9">
    <source>
        <dbReference type="EMBL" id="KPB02294.1"/>
    </source>
</evidence>
<dbReference type="PATRIC" id="fig|1514904.3.peg.2352"/>
<dbReference type="GO" id="GO:0005886">
    <property type="term" value="C:plasma membrane"/>
    <property type="evidence" value="ECO:0007669"/>
    <property type="project" value="TreeGrafter"/>
</dbReference>
<dbReference type="SUPFAM" id="SSF55874">
    <property type="entry name" value="ATPase domain of HSP90 chaperone/DNA topoisomerase II/histidine kinase"/>
    <property type="match status" value="1"/>
</dbReference>
<dbReference type="OrthoDB" id="9801651at2"/>
<evidence type="ECO:0000256" key="1">
    <source>
        <dbReference type="ARBA" id="ARBA00000085"/>
    </source>
</evidence>
<evidence type="ECO:0000256" key="6">
    <source>
        <dbReference type="ARBA" id="ARBA00023012"/>
    </source>
</evidence>
<name>A0A0N0VLZ3_9HYPH</name>
<dbReference type="EMBL" id="JXMU01000003">
    <property type="protein sequence ID" value="KPB02294.1"/>
    <property type="molecule type" value="Genomic_DNA"/>
</dbReference>
<comment type="caution">
    <text evidence="9">The sequence shown here is derived from an EMBL/GenBank/DDBJ whole genome shotgun (WGS) entry which is preliminary data.</text>
</comment>
<dbReference type="Pfam" id="PF08447">
    <property type="entry name" value="PAS_3"/>
    <property type="match status" value="1"/>
</dbReference>
<comment type="catalytic activity">
    <reaction evidence="1">
        <text>ATP + protein L-histidine = ADP + protein N-phospho-L-histidine.</text>
        <dbReference type="EC" id="2.7.13.3"/>
    </reaction>
</comment>
<dbReference type="FunFam" id="3.30.565.10:FF:000010">
    <property type="entry name" value="Sensor histidine kinase RcsC"/>
    <property type="match status" value="1"/>
</dbReference>
<sequence length="767" mass="84714">MSFADLTRFDADGMEGHAKFLAEPVASPISVLEPYLKRSIPILIMIFLCGLFFVRGTTLLADRQIAGEQGRMFASLLASSAKSAVDNARDNGFAPVSGPDFEQILVRVLPPEATHEGRFVVVTGEDGEIIGMRGGDQSLFGKNLPAILSQSQALFLFGQDAGVQELLLNGTPHIVSATKIGGGSSVIAVMQSEADLYAAWQRRCALTVTVFALTSSILIILLYAYFAQIARSRSAGKVYRETLKRVEMALARGHCGLWDWDLAHGRIFWSRSMFEMLGYEPIDDVLSFGEISPMVHSEDMDLFELAQRAAAHEITAVDEIIRMRHAEGHFVRLRIRTKLVEHPSGGNHLIGIAVDVTENHRLAEQSEIASQNLKAAIESTSESFSLWDDDDKLVLCNKKFAEYNGLSDEALIPGTPRSQITKLIREPLIERRLVSDDELGTSKTYERQIADGRWLQVNERQTQAGGMISVGTDITQLKLQEERLQESKKCLISSVEQVTIERTKSQLKAMELSELNKKYLKAKEVAEAAYLAKTEFLANVSHELRTPLNAIIGFSDIMQSKMFGPLGSDRYDEYAKDINKSGSFLLGVINDILEMSKIEAGRVVLEKEDIELRPLIEESVQMLSLQAEQKNIHVEQNISCDMSILADRRAMKQILINLVSNAVKFTEEGGRIKVRCKALSNALQITIEDTGCGIPKAALKRIAKPFEQVQNQFSKNHTGSGLGLAISKSLAQLHGGSMKIRSVEGKGTIVSVRIPIEHDATIKEAAE</sequence>
<evidence type="ECO:0000256" key="7">
    <source>
        <dbReference type="SAM" id="Phobius"/>
    </source>
</evidence>
<keyword evidence="5 9" id="KW-0418">Kinase</keyword>
<dbReference type="SMART" id="SM00091">
    <property type="entry name" value="PAS"/>
    <property type="match status" value="2"/>
</dbReference>
<dbReference type="PRINTS" id="PR00344">
    <property type="entry name" value="BCTRLSENSOR"/>
</dbReference>
<feature type="domain" description="Histidine kinase" evidence="8">
    <location>
        <begin position="539"/>
        <end position="758"/>
    </location>
</feature>
<dbReference type="EC" id="2.7.13.3" evidence="2"/>
<dbReference type="SMART" id="SM00387">
    <property type="entry name" value="HATPase_c"/>
    <property type="match status" value="1"/>
</dbReference>